<dbReference type="Proteomes" id="UP000654670">
    <property type="component" value="Unassembled WGS sequence"/>
</dbReference>
<dbReference type="EMBL" id="BMOK01000006">
    <property type="protein sequence ID" value="GGL54212.1"/>
    <property type="molecule type" value="Genomic_DNA"/>
</dbReference>
<evidence type="ECO:0008006" key="3">
    <source>
        <dbReference type="Google" id="ProtNLM"/>
    </source>
</evidence>
<comment type="caution">
    <text evidence="1">The sequence shown here is derived from an EMBL/GenBank/DDBJ whole genome shotgun (WGS) entry which is preliminary data.</text>
</comment>
<dbReference type="AlphaFoldDB" id="A0A917S371"/>
<name>A0A917S371_9BACL</name>
<keyword evidence="2" id="KW-1185">Reference proteome</keyword>
<protein>
    <recommendedName>
        <fullName evidence="3">Inner spore coat protein D</fullName>
    </recommendedName>
</protein>
<accession>A0A917S371</accession>
<evidence type="ECO:0000313" key="2">
    <source>
        <dbReference type="Proteomes" id="UP000654670"/>
    </source>
</evidence>
<dbReference type="Pfam" id="PF11122">
    <property type="entry name" value="Spore-coat_CotD"/>
    <property type="match status" value="1"/>
</dbReference>
<dbReference type="InterPro" id="IPR020108">
    <property type="entry name" value="Spore_coat_CotD"/>
</dbReference>
<dbReference type="RefSeq" id="WP_188802744.1">
    <property type="nucleotide sequence ID" value="NZ_BMOK01000006.1"/>
</dbReference>
<organism evidence="1 2">
    <name type="scientific">Sporolactobacillus putidus</name>
    <dbReference type="NCBI Taxonomy" id="492735"/>
    <lineage>
        <taxon>Bacteria</taxon>
        <taxon>Bacillati</taxon>
        <taxon>Bacillota</taxon>
        <taxon>Bacilli</taxon>
        <taxon>Bacillales</taxon>
        <taxon>Sporolactobacillaceae</taxon>
        <taxon>Sporolactobacillus</taxon>
    </lineage>
</organism>
<reference evidence="1" key="2">
    <citation type="submission" date="2020-09" db="EMBL/GenBank/DDBJ databases">
        <authorList>
            <person name="Sun Q."/>
            <person name="Ohkuma M."/>
        </authorList>
    </citation>
    <scope>NUCLEOTIDE SEQUENCE</scope>
    <source>
        <strain evidence="1">JCM 15325</strain>
    </source>
</reference>
<reference evidence="1" key="1">
    <citation type="journal article" date="2014" name="Int. J. Syst. Evol. Microbiol.">
        <title>Complete genome sequence of Corynebacterium casei LMG S-19264T (=DSM 44701T), isolated from a smear-ripened cheese.</title>
        <authorList>
            <consortium name="US DOE Joint Genome Institute (JGI-PGF)"/>
            <person name="Walter F."/>
            <person name="Albersmeier A."/>
            <person name="Kalinowski J."/>
            <person name="Ruckert C."/>
        </authorList>
    </citation>
    <scope>NUCLEOTIDE SEQUENCE</scope>
    <source>
        <strain evidence="1">JCM 15325</strain>
    </source>
</reference>
<evidence type="ECO:0000313" key="1">
    <source>
        <dbReference type="EMBL" id="GGL54212.1"/>
    </source>
</evidence>
<proteinExistence type="predicted"/>
<sequence>MEVSPYPIKPMPANPYAKMPAIKPEPNLPVANPLVAPEHVKGTKGMMGPYGAKPAGLPAACPVNELHCPPKQAGSIYDPESVNVEHVYKPVIVQHIHPMHTQIMTHFIYEHQHYYPHTLSQTCDECHYDVQCGRPCFPKPHC</sequence>
<gene>
    <name evidence="1" type="ORF">GCM10007968_17810</name>
</gene>